<dbReference type="GO" id="GO:0004722">
    <property type="term" value="F:protein serine/threonine phosphatase activity"/>
    <property type="evidence" value="ECO:0007669"/>
    <property type="project" value="InterPro"/>
</dbReference>
<dbReference type="RefSeq" id="WP_232592999.1">
    <property type="nucleotide sequence ID" value="NZ_BSPD01000039.1"/>
</dbReference>
<dbReference type="Pfam" id="PF13672">
    <property type="entry name" value="PP2C_2"/>
    <property type="match status" value="1"/>
</dbReference>
<evidence type="ECO:0000256" key="1">
    <source>
        <dbReference type="SAM" id="MobiDB-lite"/>
    </source>
</evidence>
<dbReference type="NCBIfam" id="NF033484">
    <property type="entry name" value="Stp1_PP2C_phos"/>
    <property type="match status" value="1"/>
</dbReference>
<evidence type="ECO:0000313" key="3">
    <source>
        <dbReference type="EMBL" id="GLS26099.1"/>
    </source>
</evidence>
<comment type="caution">
    <text evidence="3">The sequence shown here is derived from an EMBL/GenBank/DDBJ whole genome shotgun (WGS) entry which is preliminary data.</text>
</comment>
<dbReference type="AlphaFoldDB" id="A0AA37T382"/>
<dbReference type="InterPro" id="IPR001932">
    <property type="entry name" value="PPM-type_phosphatase-like_dom"/>
</dbReference>
<evidence type="ECO:0000259" key="2">
    <source>
        <dbReference type="PROSITE" id="PS51746"/>
    </source>
</evidence>
<gene>
    <name evidence="3" type="ORF">GCM10007877_18140</name>
</gene>
<dbReference type="PROSITE" id="PS51746">
    <property type="entry name" value="PPM_2"/>
    <property type="match status" value="1"/>
</dbReference>
<dbReference type="Proteomes" id="UP001156870">
    <property type="component" value="Unassembled WGS sequence"/>
</dbReference>
<dbReference type="EMBL" id="BSPD01000039">
    <property type="protein sequence ID" value="GLS26099.1"/>
    <property type="molecule type" value="Genomic_DNA"/>
</dbReference>
<dbReference type="PANTHER" id="PTHR13832:SF827">
    <property type="entry name" value="PROTEIN PHOSPHATASE 1L"/>
    <property type="match status" value="1"/>
</dbReference>
<sequence length="287" mass="32132">MDDVRLSIHGRTHIGQVRNENEDSIRWYTAHNCPFGYIVIADGMGGYTGGALASTIAVNTIGEALEGLITPTFLALTPLQQQLMISSCAIECIRSANRAILEQKQWNSRFEHMGTTVVLVVVWQNQAIVAHLGDSRAYLWDQDHFIQLTKDHSIVQEMIDAGNMTEEEARTSNIRNQITQALGIEQDVTPTMNSYILNQNTLIMMCSDGLTEYLGNEELDFVLSTHRPAIECCDRMVDDANGRGGKDNISVGIIEYTMHTDIDEGNDTLPPRHREDDDDEDITVKLY</sequence>
<proteinExistence type="predicted"/>
<dbReference type="Gene3D" id="3.60.40.10">
    <property type="entry name" value="PPM-type phosphatase domain"/>
    <property type="match status" value="1"/>
</dbReference>
<dbReference type="InterPro" id="IPR015655">
    <property type="entry name" value="PP2C"/>
</dbReference>
<organism evidence="3 4">
    <name type="scientific">Marinibactrum halimedae</name>
    <dbReference type="NCBI Taxonomy" id="1444977"/>
    <lineage>
        <taxon>Bacteria</taxon>
        <taxon>Pseudomonadati</taxon>
        <taxon>Pseudomonadota</taxon>
        <taxon>Gammaproteobacteria</taxon>
        <taxon>Cellvibrionales</taxon>
        <taxon>Cellvibrionaceae</taxon>
        <taxon>Marinibactrum</taxon>
    </lineage>
</organism>
<dbReference type="InterPro" id="IPR036457">
    <property type="entry name" value="PPM-type-like_dom_sf"/>
</dbReference>
<dbReference type="SMART" id="SM00331">
    <property type="entry name" value="PP2C_SIG"/>
    <property type="match status" value="1"/>
</dbReference>
<feature type="region of interest" description="Disordered" evidence="1">
    <location>
        <begin position="262"/>
        <end position="281"/>
    </location>
</feature>
<reference evidence="3 4" key="1">
    <citation type="journal article" date="2014" name="Int. J. Syst. Evol. Microbiol.">
        <title>Complete genome sequence of Corynebacterium casei LMG S-19264T (=DSM 44701T), isolated from a smear-ripened cheese.</title>
        <authorList>
            <consortium name="US DOE Joint Genome Institute (JGI-PGF)"/>
            <person name="Walter F."/>
            <person name="Albersmeier A."/>
            <person name="Kalinowski J."/>
            <person name="Ruckert C."/>
        </authorList>
    </citation>
    <scope>NUCLEOTIDE SEQUENCE [LARGE SCALE GENOMIC DNA]</scope>
    <source>
        <strain evidence="3 4">NBRC 110095</strain>
    </source>
</reference>
<accession>A0AA37T382</accession>
<feature type="domain" description="PPM-type phosphatase" evidence="2">
    <location>
        <begin position="8"/>
        <end position="256"/>
    </location>
</feature>
<dbReference type="SUPFAM" id="SSF81606">
    <property type="entry name" value="PP2C-like"/>
    <property type="match status" value="1"/>
</dbReference>
<keyword evidence="4" id="KW-1185">Reference proteome</keyword>
<dbReference type="PANTHER" id="PTHR13832">
    <property type="entry name" value="PROTEIN PHOSPHATASE 2C"/>
    <property type="match status" value="1"/>
</dbReference>
<name>A0AA37T382_9GAMM</name>
<dbReference type="SMART" id="SM00332">
    <property type="entry name" value="PP2Cc"/>
    <property type="match status" value="1"/>
</dbReference>
<protein>
    <submittedName>
        <fullName evidence="3">Serine/threonine protein phosphatase</fullName>
    </submittedName>
</protein>
<dbReference type="CDD" id="cd00143">
    <property type="entry name" value="PP2Cc"/>
    <property type="match status" value="1"/>
</dbReference>
<evidence type="ECO:0000313" key="4">
    <source>
        <dbReference type="Proteomes" id="UP001156870"/>
    </source>
</evidence>